<evidence type="ECO:0000313" key="1">
    <source>
        <dbReference type="EMBL" id="XIA18950.1"/>
    </source>
</evidence>
<dbReference type="RefSeq" id="WP_395119862.1">
    <property type="nucleotide sequence ID" value="NZ_CP170721.1"/>
</dbReference>
<proteinExistence type="predicted"/>
<reference evidence="1" key="1">
    <citation type="submission" date="2024-10" db="EMBL/GenBank/DDBJ databases">
        <authorList>
            <person name="Lesea H.P."/>
            <person name="Kuehl J.V."/>
            <person name="Chandonia J.-M."/>
        </authorList>
    </citation>
    <scope>NUCLEOTIDE SEQUENCE</scope>
    <source>
        <strain evidence="1">FW102-FHT14D07</strain>
    </source>
</reference>
<accession>A0AB74UQX9</accession>
<name>A0AB74UQX9_9GAMM</name>
<organism evidence="1">
    <name type="scientific">Rhodanobacter sp. FW102-FHT14D07</name>
    <dbReference type="NCBI Taxonomy" id="3351462"/>
    <lineage>
        <taxon>Bacteria</taxon>
        <taxon>Pseudomonadati</taxon>
        <taxon>Pseudomonadota</taxon>
        <taxon>Gammaproteobacteria</taxon>
        <taxon>Lysobacterales</taxon>
        <taxon>Rhodanobacteraceae</taxon>
        <taxon>Rhodanobacter</taxon>
    </lineage>
</organism>
<sequence length="60" mass="6791">MLQLADLFRRARMREVERAVRTQFDDAGVFQEDALSLDDALTARTPETFAWGSGVNHGNH</sequence>
<dbReference type="EMBL" id="CP170721">
    <property type="protein sequence ID" value="XIA18950.1"/>
    <property type="molecule type" value="Genomic_DNA"/>
</dbReference>
<protein>
    <submittedName>
        <fullName evidence="1">Uncharacterized protein</fullName>
    </submittedName>
</protein>
<dbReference type="AlphaFoldDB" id="A0AB74UQX9"/>
<gene>
    <name evidence="1" type="ORF">ACFYG5_02055</name>
</gene>